<comment type="caution">
    <text evidence="1">The sequence shown here is derived from an EMBL/GenBank/DDBJ whole genome shotgun (WGS) entry which is preliminary data.</text>
</comment>
<protein>
    <submittedName>
        <fullName evidence="1">Uncharacterized protein</fullName>
    </submittedName>
</protein>
<name>A0ACC1M2M3_9FUNG</name>
<feature type="non-terminal residue" evidence="1">
    <location>
        <position position="366"/>
    </location>
</feature>
<reference evidence="1" key="1">
    <citation type="submission" date="2022-07" db="EMBL/GenBank/DDBJ databases">
        <title>Phylogenomic reconstructions and comparative analyses of Kickxellomycotina fungi.</title>
        <authorList>
            <person name="Reynolds N.K."/>
            <person name="Stajich J.E."/>
            <person name="Barry K."/>
            <person name="Grigoriev I.V."/>
            <person name="Crous P."/>
            <person name="Smith M.E."/>
        </authorList>
    </citation>
    <scope>NUCLEOTIDE SEQUENCE</scope>
    <source>
        <strain evidence="1">CBS 190363</strain>
    </source>
</reference>
<gene>
    <name evidence="1" type="ORF">IWW38_003367</name>
</gene>
<evidence type="ECO:0000313" key="1">
    <source>
        <dbReference type="EMBL" id="KAJ2892048.1"/>
    </source>
</evidence>
<keyword evidence="2" id="KW-1185">Reference proteome</keyword>
<dbReference type="Proteomes" id="UP001139981">
    <property type="component" value="Unassembled WGS sequence"/>
</dbReference>
<organism evidence="1 2">
    <name type="scientific">Coemansia aciculifera</name>
    <dbReference type="NCBI Taxonomy" id="417176"/>
    <lineage>
        <taxon>Eukaryota</taxon>
        <taxon>Fungi</taxon>
        <taxon>Fungi incertae sedis</taxon>
        <taxon>Zoopagomycota</taxon>
        <taxon>Kickxellomycotina</taxon>
        <taxon>Kickxellomycetes</taxon>
        <taxon>Kickxellales</taxon>
        <taxon>Kickxellaceae</taxon>
        <taxon>Coemansia</taxon>
    </lineage>
</organism>
<sequence>MHSLSPFQFLPPHIVESIVNHVAGRYHLVNAEIRPGSKSYLALLRPLLSACSNFRTVALALYCHRFCLDVTGPPHEKLEQDYMTYTYIGHPTHHLAKHAGVKLRAGQILSREALELLASPPYDGCTFPLARVLKISINTCEPFDDTGTNPVQVDANIGAFVQRIKDMTPLLSEIRVNVDRTLDTSSLTLERLGDLVSRLFRLANRIESSDIHRSYTLVPSQLETACHLSHIKVNGNDSVDGWVIQLVRQNAPTLQVLNIDSESESFASSLVQDTSGSLIAYPGLTTLRLFWRPFSAKSSRPVYDNSVVLFPSLRRVELVHLYPFGDDTLFRGNAATLERLTVCLDAPTVALLRRHGVFTPTSHPKL</sequence>
<evidence type="ECO:0000313" key="2">
    <source>
        <dbReference type="Proteomes" id="UP001139981"/>
    </source>
</evidence>
<proteinExistence type="predicted"/>
<dbReference type="EMBL" id="JANBVB010000825">
    <property type="protein sequence ID" value="KAJ2892048.1"/>
    <property type="molecule type" value="Genomic_DNA"/>
</dbReference>
<accession>A0ACC1M2M3</accession>